<dbReference type="GO" id="GO:0008641">
    <property type="term" value="F:ubiquitin-like modifier activating enzyme activity"/>
    <property type="evidence" value="ECO:0007669"/>
    <property type="project" value="InterPro"/>
</dbReference>
<dbReference type="InterPro" id="IPR036388">
    <property type="entry name" value="WH-like_DNA-bd_sf"/>
</dbReference>
<dbReference type="EMBL" id="VDGT01000002">
    <property type="protein sequence ID" value="TNM33627.1"/>
    <property type="molecule type" value="Genomic_DNA"/>
</dbReference>
<sequence length="326" mass="33861">MPTDDSSRVEARGAEAPSYVLTPGASVTLETDFSVTVRLVTGDVTLRGKTAALAGRVLGLVARPHSAAQLAREVETPAATVERLLARLESKGLVTTLARLDAGPGADRRANAALSLFPDGGLQDPAPGGEPAEIFCLGDAELDARFAELTGASMDLRVSRQPTIGEAGSPAPRGAAPSLAVCLTREREDARLRRLDGWARRVQVPYLAGWFEGVTAVLTHVVIPGRNACYDCLCTRERAAAHGDGRPGPGDEESLGRRLASAPAGGLAAGDGLLASLASLRTVNVFAGRTNEAPAPTLLQLSLTTLKLTRHPVLRVPNCGSCGRAG</sequence>
<reference evidence="1 2" key="1">
    <citation type="submission" date="2019-06" db="EMBL/GenBank/DDBJ databases">
        <title>Draft genome of Streptomyces sedi sp. JCM16909.</title>
        <authorList>
            <person name="Klykleung N."/>
            <person name="Tanasupawat S."/>
            <person name="Kudo T."/>
            <person name="Yuki M."/>
            <person name="Ohkuma M."/>
        </authorList>
    </citation>
    <scope>NUCLEOTIDE SEQUENCE [LARGE SCALE GENOMIC DNA]</scope>
    <source>
        <strain evidence="1 2">JCM 16909</strain>
    </source>
</reference>
<dbReference type="SUPFAM" id="SSF69572">
    <property type="entry name" value="Activating enzymes of the ubiquitin-like proteins"/>
    <property type="match status" value="1"/>
</dbReference>
<dbReference type="NCBIfam" id="TIGR03882">
    <property type="entry name" value="cyclo_dehyd_2"/>
    <property type="match status" value="1"/>
</dbReference>
<dbReference type="SUPFAM" id="SSF46785">
    <property type="entry name" value="Winged helix' DNA-binding domain"/>
    <property type="match status" value="1"/>
</dbReference>
<dbReference type="AlphaFoldDB" id="A0A5C4VCK0"/>
<comment type="caution">
    <text evidence="1">The sequence shown here is derived from an EMBL/GenBank/DDBJ whole genome shotgun (WGS) entry which is preliminary data.</text>
</comment>
<organism evidence="1 2">
    <name type="scientific">Streptomyces sedi</name>
    <dbReference type="NCBI Taxonomy" id="555059"/>
    <lineage>
        <taxon>Bacteria</taxon>
        <taxon>Bacillati</taxon>
        <taxon>Actinomycetota</taxon>
        <taxon>Actinomycetes</taxon>
        <taxon>Kitasatosporales</taxon>
        <taxon>Streptomycetaceae</taxon>
        <taxon>Streptomyces</taxon>
    </lineage>
</organism>
<gene>
    <name evidence="1" type="ORF">FH715_04590</name>
</gene>
<dbReference type="Proteomes" id="UP000311713">
    <property type="component" value="Unassembled WGS sequence"/>
</dbReference>
<dbReference type="Gene3D" id="1.10.10.10">
    <property type="entry name" value="Winged helix-like DNA-binding domain superfamily/Winged helix DNA-binding domain"/>
    <property type="match status" value="1"/>
</dbReference>
<keyword evidence="2" id="KW-1185">Reference proteome</keyword>
<dbReference type="OrthoDB" id="2973590at2"/>
<dbReference type="InterPro" id="IPR036390">
    <property type="entry name" value="WH_DNA-bd_sf"/>
</dbReference>
<evidence type="ECO:0000313" key="2">
    <source>
        <dbReference type="Proteomes" id="UP000311713"/>
    </source>
</evidence>
<dbReference type="InterPro" id="IPR022291">
    <property type="entry name" value="Bacteriocin_synth_cyclodeHase"/>
</dbReference>
<proteinExistence type="predicted"/>
<protein>
    <submittedName>
        <fullName evidence="1">TOMM leader peptide-binding protein</fullName>
    </submittedName>
</protein>
<dbReference type="RefSeq" id="WP_139640910.1">
    <property type="nucleotide sequence ID" value="NZ_BAAAZS010000006.1"/>
</dbReference>
<name>A0A5C4VCK0_9ACTN</name>
<dbReference type="Gene3D" id="3.40.50.720">
    <property type="entry name" value="NAD(P)-binding Rossmann-like Domain"/>
    <property type="match status" value="1"/>
</dbReference>
<dbReference type="InterPro" id="IPR035985">
    <property type="entry name" value="Ubiquitin-activating_enz"/>
</dbReference>
<accession>A0A5C4VCK0</accession>
<evidence type="ECO:0000313" key="1">
    <source>
        <dbReference type="EMBL" id="TNM33627.1"/>
    </source>
</evidence>